<keyword evidence="3" id="KW-1185">Reference proteome</keyword>
<protein>
    <recommendedName>
        <fullName evidence="1">Reverse transcriptase zinc-binding domain-containing protein</fullName>
    </recommendedName>
</protein>
<proteinExistence type="predicted"/>
<evidence type="ECO:0000313" key="3">
    <source>
        <dbReference type="Proteomes" id="UP001472677"/>
    </source>
</evidence>
<comment type="caution">
    <text evidence="2">The sequence shown here is derived from an EMBL/GenBank/DDBJ whole genome shotgun (WGS) entry which is preliminary data.</text>
</comment>
<dbReference type="InterPro" id="IPR026960">
    <property type="entry name" value="RVT-Znf"/>
</dbReference>
<dbReference type="Proteomes" id="UP001472677">
    <property type="component" value="Unassembled WGS sequence"/>
</dbReference>
<name>A0ABR2FCP8_9ROSI</name>
<gene>
    <name evidence="2" type="ORF">V6N12_069020</name>
</gene>
<accession>A0ABR2FCP8</accession>
<reference evidence="2 3" key="1">
    <citation type="journal article" date="2024" name="G3 (Bethesda)">
        <title>Genome assembly of Hibiscus sabdariffa L. provides insights into metabolisms of medicinal natural products.</title>
        <authorList>
            <person name="Kim T."/>
        </authorList>
    </citation>
    <scope>NUCLEOTIDE SEQUENCE [LARGE SCALE GENOMIC DNA]</scope>
    <source>
        <strain evidence="2">TK-2024</strain>
        <tissue evidence="2">Old leaves</tissue>
    </source>
</reference>
<dbReference type="Pfam" id="PF13966">
    <property type="entry name" value="zf-RVT"/>
    <property type="match status" value="1"/>
</dbReference>
<dbReference type="EMBL" id="JBBPBM010000006">
    <property type="protein sequence ID" value="KAK8578674.1"/>
    <property type="molecule type" value="Genomic_DNA"/>
</dbReference>
<feature type="domain" description="Reverse transcriptase zinc-binding" evidence="1">
    <location>
        <begin position="63"/>
        <end position="147"/>
    </location>
</feature>
<evidence type="ECO:0000313" key="2">
    <source>
        <dbReference type="EMBL" id="KAK8578674.1"/>
    </source>
</evidence>
<sequence>MDGVLVQLYYYLRSCRYFNWLLEVGVIEDLFEENIGVWIRSIPLSSLDIHNELIWRHDGARAYTTKSGYHLLLDEHDIGSAVISDSLSCFYNMLWSTNLPAKILITMWWVVNNFIPTFANLQLRQLNVRNICPVCQHLNECVEHLFQLTAKTATSGVLGRNANGLIMAACSVSHRDVADAFIIEALACKQAVLFARDLGFSSVIIEGILTAFPSILFDEMLITPLMHLLESAGFSRILSTGLKKLLNIQLLWVEIDIRRIFPLPGVGT</sequence>
<evidence type="ECO:0000259" key="1">
    <source>
        <dbReference type="Pfam" id="PF13966"/>
    </source>
</evidence>
<organism evidence="2 3">
    <name type="scientific">Hibiscus sabdariffa</name>
    <name type="common">roselle</name>
    <dbReference type="NCBI Taxonomy" id="183260"/>
    <lineage>
        <taxon>Eukaryota</taxon>
        <taxon>Viridiplantae</taxon>
        <taxon>Streptophyta</taxon>
        <taxon>Embryophyta</taxon>
        <taxon>Tracheophyta</taxon>
        <taxon>Spermatophyta</taxon>
        <taxon>Magnoliopsida</taxon>
        <taxon>eudicotyledons</taxon>
        <taxon>Gunneridae</taxon>
        <taxon>Pentapetalae</taxon>
        <taxon>rosids</taxon>
        <taxon>malvids</taxon>
        <taxon>Malvales</taxon>
        <taxon>Malvaceae</taxon>
        <taxon>Malvoideae</taxon>
        <taxon>Hibiscus</taxon>
    </lineage>
</organism>